<evidence type="ECO:0000313" key="3">
    <source>
        <dbReference type="EMBL" id="KAD3336140.1"/>
    </source>
</evidence>
<evidence type="ECO:0000256" key="2">
    <source>
        <dbReference type="SAM" id="MobiDB-lite"/>
    </source>
</evidence>
<evidence type="ECO:0000313" key="4">
    <source>
        <dbReference type="Proteomes" id="UP000326396"/>
    </source>
</evidence>
<keyword evidence="1" id="KW-0175">Coiled coil</keyword>
<reference evidence="3 4" key="1">
    <citation type="submission" date="2019-05" db="EMBL/GenBank/DDBJ databases">
        <title>Mikania micrantha, genome provides insights into the molecular mechanism of rapid growth.</title>
        <authorList>
            <person name="Liu B."/>
        </authorList>
    </citation>
    <scope>NUCLEOTIDE SEQUENCE [LARGE SCALE GENOMIC DNA]</scope>
    <source>
        <strain evidence="3">NLD-2019</strain>
        <tissue evidence="3">Leaf</tissue>
    </source>
</reference>
<feature type="region of interest" description="Disordered" evidence="2">
    <location>
        <begin position="46"/>
        <end position="78"/>
    </location>
</feature>
<keyword evidence="4" id="KW-1185">Reference proteome</keyword>
<protein>
    <submittedName>
        <fullName evidence="3">Uncharacterized protein</fullName>
    </submittedName>
</protein>
<accession>A0A5N6M6B6</accession>
<feature type="coiled-coil region" evidence="1">
    <location>
        <begin position="80"/>
        <end position="107"/>
    </location>
</feature>
<gene>
    <name evidence="3" type="ORF">E3N88_31659</name>
</gene>
<sequence length="126" mass="14475">MLLALPQHGYEVFSNGPLRNVVEEDLSELCKPFGNVVETKCSSIKPKYEPEKNENQETQEHKGEAIDDAGGRRRNGCRRLNVEEGRRKKVKERVKNYLKKVEESKRKGKELRMLLPAAIKVGQKEL</sequence>
<name>A0A5N6M6B6_9ASTR</name>
<proteinExistence type="predicted"/>
<evidence type="ECO:0000256" key="1">
    <source>
        <dbReference type="SAM" id="Coils"/>
    </source>
</evidence>
<dbReference type="EMBL" id="SZYD01000016">
    <property type="protein sequence ID" value="KAD3336140.1"/>
    <property type="molecule type" value="Genomic_DNA"/>
</dbReference>
<dbReference type="AlphaFoldDB" id="A0A5N6M6B6"/>
<comment type="caution">
    <text evidence="3">The sequence shown here is derived from an EMBL/GenBank/DDBJ whole genome shotgun (WGS) entry which is preliminary data.</text>
</comment>
<dbReference type="Proteomes" id="UP000326396">
    <property type="component" value="Linkage Group LG6"/>
</dbReference>
<dbReference type="OrthoDB" id="3800936at2759"/>
<feature type="compositionally biased region" description="Basic and acidic residues" evidence="2">
    <location>
        <begin position="46"/>
        <end position="71"/>
    </location>
</feature>
<organism evidence="3 4">
    <name type="scientific">Mikania micrantha</name>
    <name type="common">bitter vine</name>
    <dbReference type="NCBI Taxonomy" id="192012"/>
    <lineage>
        <taxon>Eukaryota</taxon>
        <taxon>Viridiplantae</taxon>
        <taxon>Streptophyta</taxon>
        <taxon>Embryophyta</taxon>
        <taxon>Tracheophyta</taxon>
        <taxon>Spermatophyta</taxon>
        <taxon>Magnoliopsida</taxon>
        <taxon>eudicotyledons</taxon>
        <taxon>Gunneridae</taxon>
        <taxon>Pentapetalae</taxon>
        <taxon>asterids</taxon>
        <taxon>campanulids</taxon>
        <taxon>Asterales</taxon>
        <taxon>Asteraceae</taxon>
        <taxon>Asteroideae</taxon>
        <taxon>Heliantheae alliance</taxon>
        <taxon>Eupatorieae</taxon>
        <taxon>Mikania</taxon>
    </lineage>
</organism>